<evidence type="ECO:0000256" key="1">
    <source>
        <dbReference type="SAM" id="MobiDB-lite"/>
    </source>
</evidence>
<dbReference type="Proteomes" id="UP000054107">
    <property type="component" value="Unassembled WGS sequence"/>
</dbReference>
<evidence type="ECO:0000313" key="2">
    <source>
        <dbReference type="EMBL" id="CEP07925.1"/>
    </source>
</evidence>
<organism evidence="2 3">
    <name type="scientific">Parasitella parasitica</name>
    <dbReference type="NCBI Taxonomy" id="35722"/>
    <lineage>
        <taxon>Eukaryota</taxon>
        <taxon>Fungi</taxon>
        <taxon>Fungi incertae sedis</taxon>
        <taxon>Mucoromycota</taxon>
        <taxon>Mucoromycotina</taxon>
        <taxon>Mucoromycetes</taxon>
        <taxon>Mucorales</taxon>
        <taxon>Mucorineae</taxon>
        <taxon>Mucoraceae</taxon>
        <taxon>Parasitella</taxon>
    </lineage>
</organism>
<evidence type="ECO:0008006" key="4">
    <source>
        <dbReference type="Google" id="ProtNLM"/>
    </source>
</evidence>
<dbReference type="OrthoDB" id="2269646at2759"/>
<feature type="region of interest" description="Disordered" evidence="1">
    <location>
        <begin position="207"/>
        <end position="285"/>
    </location>
</feature>
<feature type="compositionally biased region" description="Basic and acidic residues" evidence="1">
    <location>
        <begin position="216"/>
        <end position="231"/>
    </location>
</feature>
<dbReference type="AlphaFoldDB" id="A0A0B7MXH2"/>
<feature type="compositionally biased region" description="Basic residues" evidence="1">
    <location>
        <begin position="45"/>
        <end position="57"/>
    </location>
</feature>
<reference evidence="2 3" key="1">
    <citation type="submission" date="2014-09" db="EMBL/GenBank/DDBJ databases">
        <authorList>
            <person name="Ellenberger Sabrina"/>
        </authorList>
    </citation>
    <scope>NUCLEOTIDE SEQUENCE [LARGE SCALE GENOMIC DNA]</scope>
    <source>
        <strain evidence="2 3">CBS 412.66</strain>
    </source>
</reference>
<keyword evidence="3" id="KW-1185">Reference proteome</keyword>
<protein>
    <recommendedName>
        <fullName evidence="4">WRKY domain-containing protein</fullName>
    </recommendedName>
</protein>
<name>A0A0B7MXH2_9FUNG</name>
<accession>A0A0B7MXH2</accession>
<feature type="region of interest" description="Disordered" evidence="1">
    <location>
        <begin position="1"/>
        <end position="91"/>
    </location>
</feature>
<gene>
    <name evidence="2" type="primary">PARPA_01234.1 scaffold 1359</name>
</gene>
<feature type="compositionally biased region" description="Polar residues" evidence="1">
    <location>
        <begin position="232"/>
        <end position="278"/>
    </location>
</feature>
<feature type="compositionally biased region" description="Basic and acidic residues" evidence="1">
    <location>
        <begin position="20"/>
        <end position="32"/>
    </location>
</feature>
<dbReference type="EMBL" id="LN719426">
    <property type="protein sequence ID" value="CEP07925.1"/>
    <property type="molecule type" value="Genomic_DNA"/>
</dbReference>
<sequence>MLCSLPGSKGKATQSLQEQDMEHLRSGLKESMESPYASVEYHQKNFSHQKQSSKAKITKQNSNPQPLDNDGHFYSPHLSFQQPMPSENRERQHGLTHQLLSLSPSAESSTKILDFSCERRRSSSFSPTLLEPSCDKNLYTNSFGKNTLPPINVSLQSHVRTQETSFSNTMIAPDISSSRAQPKRLRSISTLDSFVPSIREILPLDNGSFRSSESLQDERRSSTQAEKRSTNDKNLSNIDQQRSTPIDNNINTSNLSQSKKLLLPPTNSRSTQSHGDMTNKTRRRRREMQAINMIIETREFPYNDEYIWKNNGNTIQKSTGQKSIYYKCSNSLMRESSE</sequence>
<proteinExistence type="predicted"/>
<evidence type="ECO:0000313" key="3">
    <source>
        <dbReference type="Proteomes" id="UP000054107"/>
    </source>
</evidence>